<dbReference type="InterPro" id="IPR009492">
    <property type="entry name" value="TniQ"/>
</dbReference>
<protein>
    <recommendedName>
        <fullName evidence="1">TniQ domain-containing protein</fullName>
    </recommendedName>
</protein>
<gene>
    <name evidence="2" type="ORF">XINFAN_01611</name>
</gene>
<evidence type="ECO:0000313" key="2">
    <source>
        <dbReference type="EMBL" id="VDC26350.1"/>
    </source>
</evidence>
<name>A0A3P5X4Y2_9RHOB</name>
<proteinExistence type="predicted"/>
<feature type="domain" description="TniQ" evidence="1">
    <location>
        <begin position="20"/>
        <end position="154"/>
    </location>
</feature>
<organism evidence="2 3">
    <name type="scientific">Pseudogemmobacter humi</name>
    <dbReference type="NCBI Taxonomy" id="2483812"/>
    <lineage>
        <taxon>Bacteria</taxon>
        <taxon>Pseudomonadati</taxon>
        <taxon>Pseudomonadota</taxon>
        <taxon>Alphaproteobacteria</taxon>
        <taxon>Rhodobacterales</taxon>
        <taxon>Paracoccaceae</taxon>
        <taxon>Pseudogemmobacter</taxon>
    </lineage>
</organism>
<evidence type="ECO:0000259" key="1">
    <source>
        <dbReference type="Pfam" id="PF06527"/>
    </source>
</evidence>
<accession>A0A3P5X4Y2</accession>
<sequence length="291" mass="32642">MCLHSSSSTELRACSPDPLPLTVVHHPLEPATSLISRLAVRHGAASSTDFCRDIGFSYKALLRGDRAAIEQLARLAGCDADALARISIRNLGRNALRLRDEIATTHTLHRSRIRVCPRCIQQDAGSAGEARRVPRRVTWQFVSIRSCPVHNCALMPLPAEATNLHGYDFASQIRKHWQLIERTEPVRQAHTEFEGYLWRRVVGERGDAWIDQLDLNVASRACEVFGLLRERGPDSKLSGHSETEWAQFGQSGFEVFQRGADALAEEMARMLSRPGIDRRFFRESMALSPYG</sequence>
<keyword evidence="3" id="KW-1185">Reference proteome</keyword>
<reference evidence="2 3" key="1">
    <citation type="submission" date="2018-11" db="EMBL/GenBank/DDBJ databases">
        <authorList>
            <person name="Criscuolo A."/>
        </authorList>
    </citation>
    <scope>NUCLEOTIDE SEQUENCE [LARGE SCALE GENOMIC DNA]</scope>
    <source>
        <strain evidence="2">ACIP111625</strain>
    </source>
</reference>
<dbReference type="Pfam" id="PF06527">
    <property type="entry name" value="TniQ"/>
    <property type="match status" value="1"/>
</dbReference>
<evidence type="ECO:0000313" key="3">
    <source>
        <dbReference type="Proteomes" id="UP000277498"/>
    </source>
</evidence>
<dbReference type="EMBL" id="UXAW01000053">
    <property type="protein sequence ID" value="VDC26350.1"/>
    <property type="molecule type" value="Genomic_DNA"/>
</dbReference>
<dbReference type="Proteomes" id="UP000277498">
    <property type="component" value="Unassembled WGS sequence"/>
</dbReference>
<dbReference type="AlphaFoldDB" id="A0A3P5X4Y2"/>